<evidence type="ECO:0008006" key="4">
    <source>
        <dbReference type="Google" id="ProtNLM"/>
    </source>
</evidence>
<keyword evidence="1" id="KW-1133">Transmembrane helix</keyword>
<dbReference type="Pfam" id="PF12040">
    <property type="entry name" value="DUF3526"/>
    <property type="match status" value="1"/>
</dbReference>
<feature type="transmembrane region" description="Helical" evidence="1">
    <location>
        <begin position="237"/>
        <end position="261"/>
    </location>
</feature>
<dbReference type="OrthoDB" id="184009at2"/>
<protein>
    <recommendedName>
        <fullName evidence="4">ABC transporter permease</fullName>
    </recommendedName>
</protein>
<feature type="transmembrane region" description="Helical" evidence="1">
    <location>
        <begin position="194"/>
        <end position="217"/>
    </location>
</feature>
<dbReference type="PANTHER" id="PTHR43471">
    <property type="entry name" value="ABC TRANSPORTER PERMEASE"/>
    <property type="match status" value="1"/>
</dbReference>
<sequence>MQANSNAITSPVSRPVPEAVWRHAFIGAWQADWRERRRDWRVGLVLAIGLALAACAALLASLDLDRTRAARAVAAEAEARRWIHQGSKNPHSAAHYGVYVFKPLTTLAALDPGIEHYVGASVWLEAHRQNDMVYRPAADGAGADRQFRLSPALMLQVLAPAAMIFLGFGMFAAERERGMLPALRLNGAPLGAIAAARGAVLLCLALTMSLPAIVAIAGVKWHAGGAEPVADAAARGVLFAAAYLVYLATWAALVTAVSAFARTMRASLALLVTLWIVATLVLPRAAVELAQSAAPLPSMQAFRQAIDEELGMPDDPAEAERHKRQLLEQYGVDDVADLPVNWAGISQLRSEAHGNEVFDRHYGPLFAAMAAQDRAVALASWLSPAVAIGGLSSRLAASDNASHVEFMQAAERHRRLMQDLLNSDLARNPDRDGVKYQAGEALWRSIAPLRFTYAALDMGELLARWLLPLLAGLGASLALAAIALRRLRTGSVK</sequence>
<dbReference type="Pfam" id="PF12679">
    <property type="entry name" value="ABC2_membrane_2"/>
    <property type="match status" value="1"/>
</dbReference>
<dbReference type="EMBL" id="CP029343">
    <property type="protein sequence ID" value="AWL06980.1"/>
    <property type="molecule type" value="Genomic_DNA"/>
</dbReference>
<evidence type="ECO:0000256" key="1">
    <source>
        <dbReference type="SAM" id="Phobius"/>
    </source>
</evidence>
<dbReference type="GO" id="GO:0005886">
    <property type="term" value="C:plasma membrane"/>
    <property type="evidence" value="ECO:0007669"/>
    <property type="project" value="UniProtKB-SubCell"/>
</dbReference>
<dbReference type="RefSeq" id="WP_109347276.1">
    <property type="nucleotide sequence ID" value="NZ_CP029343.1"/>
</dbReference>
<keyword evidence="1" id="KW-0472">Membrane</keyword>
<feature type="transmembrane region" description="Helical" evidence="1">
    <location>
        <begin position="465"/>
        <end position="484"/>
    </location>
</feature>
<proteinExistence type="predicted"/>
<evidence type="ECO:0000313" key="2">
    <source>
        <dbReference type="EMBL" id="AWL06980.1"/>
    </source>
</evidence>
<name>A0A2S2DNM5_9BURK</name>
<gene>
    <name evidence="2" type="ORF">DIR46_22815</name>
</gene>
<dbReference type="KEGG" id="mtim:DIR46_22815"/>
<feature type="transmembrane region" description="Helical" evidence="1">
    <location>
        <begin position="268"/>
        <end position="287"/>
    </location>
</feature>
<evidence type="ECO:0000313" key="3">
    <source>
        <dbReference type="Proteomes" id="UP000245820"/>
    </source>
</evidence>
<dbReference type="Proteomes" id="UP000245820">
    <property type="component" value="Chromosome"/>
</dbReference>
<dbReference type="InterPro" id="IPR021913">
    <property type="entry name" value="DUF3526"/>
</dbReference>
<keyword evidence="3" id="KW-1185">Reference proteome</keyword>
<reference evidence="2 3" key="1">
    <citation type="submission" date="2018-05" db="EMBL/GenBank/DDBJ databases">
        <title>Complete genome sequence of Massilia oculi sp. nov. CCUG 43427T (=DSM 26321T), the type strain of M. oculi, and comparison with genome sequences of other Massilia strains.</title>
        <authorList>
            <person name="Zhu B."/>
        </authorList>
    </citation>
    <scope>NUCLEOTIDE SEQUENCE [LARGE SCALE GENOMIC DNA]</scope>
    <source>
        <strain evidence="2 3">CCUG 43427</strain>
    </source>
</reference>
<feature type="transmembrane region" description="Helical" evidence="1">
    <location>
        <begin position="42"/>
        <end position="62"/>
    </location>
</feature>
<dbReference type="AlphaFoldDB" id="A0A2S2DNM5"/>
<accession>A0A2S2DNM5</accession>
<dbReference type="GO" id="GO:0140359">
    <property type="term" value="F:ABC-type transporter activity"/>
    <property type="evidence" value="ECO:0007669"/>
    <property type="project" value="InterPro"/>
</dbReference>
<feature type="transmembrane region" description="Helical" evidence="1">
    <location>
        <begin position="153"/>
        <end position="173"/>
    </location>
</feature>
<keyword evidence="1" id="KW-0812">Transmembrane</keyword>
<organism evidence="2 3">
    <name type="scientific">Massilia oculi</name>
    <dbReference type="NCBI Taxonomy" id="945844"/>
    <lineage>
        <taxon>Bacteria</taxon>
        <taxon>Pseudomonadati</taxon>
        <taxon>Pseudomonadota</taxon>
        <taxon>Betaproteobacteria</taxon>
        <taxon>Burkholderiales</taxon>
        <taxon>Oxalobacteraceae</taxon>
        <taxon>Telluria group</taxon>
        <taxon>Massilia</taxon>
    </lineage>
</organism>
<dbReference type="PANTHER" id="PTHR43471:SF1">
    <property type="entry name" value="ABC TRANSPORTER PERMEASE PROTEIN NOSY-RELATED"/>
    <property type="match status" value="1"/>
</dbReference>